<gene>
    <name evidence="1" type="ORF">GZ37D1_49</name>
</gene>
<proteinExistence type="predicted"/>
<reference evidence="1" key="2">
    <citation type="submission" date="2004-08" db="EMBL/GenBank/DDBJ databases">
        <authorList>
            <person name="Putnam N."/>
            <person name="Detter J.C."/>
            <person name="Richardson P.M."/>
            <person name="Rokhsar D."/>
        </authorList>
    </citation>
    <scope>NUCLEOTIDE SEQUENCE</scope>
</reference>
<dbReference type="Gene3D" id="3.30.460.70">
    <property type="match status" value="1"/>
</dbReference>
<organism evidence="1">
    <name type="scientific">Uncultured archaeon GZfos26G2</name>
    <dbReference type="NCBI Taxonomy" id="3386331"/>
    <lineage>
        <taxon>Archaea</taxon>
        <taxon>Methanobacteriati</taxon>
        <taxon>Methanobacteriota</taxon>
        <taxon>Stenosarchaea group</taxon>
        <taxon>Methanomicrobia</taxon>
        <taxon>Candidatus Methanophagales</taxon>
        <taxon>Candidatus Methanophagaceae</taxon>
        <taxon>Candidatus Methanophaga</taxon>
    </lineage>
</organism>
<reference evidence="1" key="1">
    <citation type="journal article" date="2004" name="Science">
        <title>Reverse methanogenesis: testing the hypothesis with environmental genomics.</title>
        <authorList>
            <person name="Hallam S.J."/>
            <person name="Putnam N."/>
            <person name="Preston C.M."/>
            <person name="Detter J.C."/>
            <person name="Rokhsar D."/>
            <person name="Richardson P.M."/>
            <person name="DeLong E.F."/>
        </authorList>
    </citation>
    <scope>NUCLEOTIDE SEQUENCE</scope>
</reference>
<protein>
    <submittedName>
        <fullName evidence="1">Uncharacterized protein</fullName>
    </submittedName>
</protein>
<accession>Q648H5</accession>
<name>Q648H5_UNCAG</name>
<dbReference type="AlphaFoldDB" id="Q648H5"/>
<dbReference type="EMBL" id="AY714868">
    <property type="protein sequence ID" value="AAU84202.1"/>
    <property type="molecule type" value="Genomic_DNA"/>
</dbReference>
<evidence type="ECO:0000313" key="1">
    <source>
        <dbReference type="EMBL" id="AAU84202.1"/>
    </source>
</evidence>
<sequence>MEDKRPPFIHSYKKAQPLQLILRRQTRCPTFHIHLQDRHVDPLTRSEILEFLAIDQTEKLKWQAEDFDCDDLDAMLWVKAKTYFRKRGKNAAFGITHIPAHRLTLYVEEPETGNKNRLSVFYVDPKEDYPKKPHKPARFILM</sequence>